<reference evidence="1" key="1">
    <citation type="submission" date="2019-03" db="EMBL/GenBank/DDBJ databases">
        <title>Lake Tanganyika Metagenome-Assembled Genomes (MAGs).</title>
        <authorList>
            <person name="Tran P."/>
        </authorList>
    </citation>
    <scope>NUCLEOTIDE SEQUENCE</scope>
    <source>
        <strain evidence="1">M_DeepCast_50m_m2_156</strain>
    </source>
</reference>
<protein>
    <submittedName>
        <fullName evidence="1">Uncharacterized protein</fullName>
    </submittedName>
</protein>
<organism evidence="1 2">
    <name type="scientific">Candidatus Iainarchaeum sp</name>
    <dbReference type="NCBI Taxonomy" id="3101447"/>
    <lineage>
        <taxon>Archaea</taxon>
        <taxon>Candidatus Iainarchaeota</taxon>
        <taxon>Candidatus Iainarchaeia</taxon>
        <taxon>Candidatus Iainarchaeales</taxon>
        <taxon>Candidatus Iainarchaeaceae</taxon>
        <taxon>Candidatus Iainarchaeum</taxon>
    </lineage>
</organism>
<sequence length="205" mass="23463">MKKRMNTITIPILISGYIGSGKSTLAKKLAQTYHLPYISASTIHREIMNEKIAHEKGAKTKISNGFWETPAGKKAMALRMNNTLIDEEVDVRLLKELSKHPTSVTDARLMPWLYPKKAIRIWLTASEKARATRVGSRDNISPTQAKKEIRARLKKDIKLWKNIYGIPFGKDLKPFDLVLNNESFTKEETFDAVQAFLHDKTRRKN</sequence>
<dbReference type="Proteomes" id="UP000774699">
    <property type="component" value="Unassembled WGS sequence"/>
</dbReference>
<accession>A0A8T4C6T4</accession>
<proteinExistence type="predicted"/>
<dbReference type="SUPFAM" id="SSF52540">
    <property type="entry name" value="P-loop containing nucleoside triphosphate hydrolases"/>
    <property type="match status" value="1"/>
</dbReference>
<dbReference type="EMBL" id="VGJJ01000014">
    <property type="protein sequence ID" value="MBM3282193.1"/>
    <property type="molecule type" value="Genomic_DNA"/>
</dbReference>
<comment type="caution">
    <text evidence="1">The sequence shown here is derived from an EMBL/GenBank/DDBJ whole genome shotgun (WGS) entry which is preliminary data.</text>
</comment>
<dbReference type="AlphaFoldDB" id="A0A8T4C6T4"/>
<dbReference type="InterPro" id="IPR027417">
    <property type="entry name" value="P-loop_NTPase"/>
</dbReference>
<evidence type="ECO:0000313" key="2">
    <source>
        <dbReference type="Proteomes" id="UP000774699"/>
    </source>
</evidence>
<dbReference type="Pfam" id="PF13189">
    <property type="entry name" value="Cytidylate_kin2"/>
    <property type="match status" value="1"/>
</dbReference>
<gene>
    <name evidence="1" type="ORF">FJY86_02535</name>
</gene>
<evidence type="ECO:0000313" key="1">
    <source>
        <dbReference type="EMBL" id="MBM3282193.1"/>
    </source>
</evidence>
<name>A0A8T4C6T4_9ARCH</name>
<dbReference type="Gene3D" id="3.40.50.300">
    <property type="entry name" value="P-loop containing nucleotide triphosphate hydrolases"/>
    <property type="match status" value="1"/>
</dbReference>